<keyword evidence="2" id="KW-1185">Reference proteome</keyword>
<reference evidence="1" key="1">
    <citation type="journal article" date="2023" name="Genome Biol. Evol.">
        <title>First Whole Genome Sequence and Flow Cytometry Genome Size Data for the Lichen-Forming Fungus Ramalina farinacea (Ascomycota).</title>
        <authorList>
            <person name="Llewellyn T."/>
            <person name="Mian S."/>
            <person name="Hill R."/>
            <person name="Leitch I.J."/>
            <person name="Gaya E."/>
        </authorList>
    </citation>
    <scope>NUCLEOTIDE SEQUENCE</scope>
    <source>
        <strain evidence="1">LIQ254RAFAR</strain>
    </source>
</reference>
<accession>A0AA43QUK5</accession>
<protein>
    <submittedName>
        <fullName evidence="1">Uncharacterized protein</fullName>
    </submittedName>
</protein>
<name>A0AA43QUK5_9LECA</name>
<evidence type="ECO:0000313" key="1">
    <source>
        <dbReference type="EMBL" id="MDI1492921.1"/>
    </source>
</evidence>
<comment type="caution">
    <text evidence="1">The sequence shown here is derived from an EMBL/GenBank/DDBJ whole genome shotgun (WGS) entry which is preliminary data.</text>
</comment>
<sequence>MFSGRWKSYGQELPERSLAPVDHFVEIIAARCSEPWLYHYTEFFAQFLGSDSPSVALKLFPTVSFPYARPLPPDYRVALLSAIRTQNAMHGLRELEAVVDYYYDFYGTYQQNEGQVSSGLVQLTGPIFVADAALLAGTMILEIDVLGPDTYPHSEKDQVLDFLKTILDQLKVLPPQDTFLGKIAEGPAYTYTLLRPPEPRPEVHPHFSNSVAANVTATLIDFLAGLDELYHVDFNVLQVSDKSPAFVATGMLARHDDSILGSSSVAGAADTT</sequence>
<gene>
    <name evidence="1" type="ORF">OHK93_004704</name>
</gene>
<evidence type="ECO:0000313" key="2">
    <source>
        <dbReference type="Proteomes" id="UP001161017"/>
    </source>
</evidence>
<dbReference type="EMBL" id="JAPUFD010000022">
    <property type="protein sequence ID" value="MDI1492921.1"/>
    <property type="molecule type" value="Genomic_DNA"/>
</dbReference>
<dbReference type="AlphaFoldDB" id="A0AA43QUK5"/>
<proteinExistence type="predicted"/>
<dbReference type="Proteomes" id="UP001161017">
    <property type="component" value="Unassembled WGS sequence"/>
</dbReference>
<organism evidence="1 2">
    <name type="scientific">Ramalina farinacea</name>
    <dbReference type="NCBI Taxonomy" id="258253"/>
    <lineage>
        <taxon>Eukaryota</taxon>
        <taxon>Fungi</taxon>
        <taxon>Dikarya</taxon>
        <taxon>Ascomycota</taxon>
        <taxon>Pezizomycotina</taxon>
        <taxon>Lecanoromycetes</taxon>
        <taxon>OSLEUM clade</taxon>
        <taxon>Lecanoromycetidae</taxon>
        <taxon>Lecanorales</taxon>
        <taxon>Lecanorineae</taxon>
        <taxon>Ramalinaceae</taxon>
        <taxon>Ramalina</taxon>
    </lineage>
</organism>